<evidence type="ECO:0000259" key="1">
    <source>
        <dbReference type="PROSITE" id="PS50878"/>
    </source>
</evidence>
<dbReference type="SUPFAM" id="SSF56672">
    <property type="entry name" value="DNA/RNA polymerases"/>
    <property type="match status" value="1"/>
</dbReference>
<dbReference type="Pfam" id="PF21368">
    <property type="entry name" value="AI2M-like_HNH"/>
    <property type="match status" value="1"/>
</dbReference>
<evidence type="ECO:0000313" key="2">
    <source>
        <dbReference type="EMBL" id="GGJ57380.1"/>
    </source>
</evidence>
<dbReference type="InterPro" id="IPR024937">
    <property type="entry name" value="Domain_X"/>
</dbReference>
<dbReference type="PANTHER" id="PTHR34047">
    <property type="entry name" value="NUCLEAR INTRON MATURASE 1, MITOCHONDRIAL-RELATED"/>
    <property type="match status" value="1"/>
</dbReference>
<dbReference type="InterPro" id="IPR000477">
    <property type="entry name" value="RT_dom"/>
</dbReference>
<reference evidence="3" key="1">
    <citation type="journal article" date="2019" name="Int. J. Syst. Evol. Microbiol.">
        <title>The Global Catalogue of Microorganisms (GCM) 10K type strain sequencing project: providing services to taxonomists for standard genome sequencing and annotation.</title>
        <authorList>
            <consortium name="The Broad Institute Genomics Platform"/>
            <consortium name="The Broad Institute Genome Sequencing Center for Infectious Disease"/>
            <person name="Wu L."/>
            <person name="Ma J."/>
        </authorList>
    </citation>
    <scope>NUCLEOTIDE SEQUENCE [LARGE SCALE GENOMIC DNA]</scope>
    <source>
        <strain evidence="3">JCM 30071</strain>
    </source>
</reference>
<dbReference type="PANTHER" id="PTHR34047:SF8">
    <property type="entry name" value="PROTEIN YKFC"/>
    <property type="match status" value="1"/>
</dbReference>
<dbReference type="InterPro" id="IPR051083">
    <property type="entry name" value="GrpII_Intron_Splice-Mob/Def"/>
</dbReference>
<dbReference type="Pfam" id="PF00078">
    <property type="entry name" value="RVT_1"/>
    <property type="match status" value="2"/>
</dbReference>
<accession>A0ABQ2DJ55</accession>
<dbReference type="Pfam" id="PF01348">
    <property type="entry name" value="Intron_maturas2"/>
    <property type="match status" value="1"/>
</dbReference>
<gene>
    <name evidence="2" type="ORF">GCM10007111_19450</name>
</gene>
<dbReference type="PROSITE" id="PS50878">
    <property type="entry name" value="RT_POL"/>
    <property type="match status" value="1"/>
</dbReference>
<organism evidence="2 3">
    <name type="scientific">Virgibacillus kapii</name>
    <dbReference type="NCBI Taxonomy" id="1638645"/>
    <lineage>
        <taxon>Bacteria</taxon>
        <taxon>Bacillati</taxon>
        <taxon>Bacillota</taxon>
        <taxon>Bacilli</taxon>
        <taxon>Bacillales</taxon>
        <taxon>Bacillaceae</taxon>
        <taxon>Virgibacillus</taxon>
    </lineage>
</organism>
<comment type="caution">
    <text evidence="2">The sequence shown here is derived from an EMBL/GenBank/DDBJ whole genome shotgun (WGS) entry which is preliminary data.</text>
</comment>
<protein>
    <submittedName>
        <fullName evidence="2">Maturase</fullName>
    </submittedName>
</protein>
<dbReference type="EMBL" id="BMPN01000003">
    <property type="protein sequence ID" value="GGJ57380.1"/>
    <property type="molecule type" value="Genomic_DNA"/>
</dbReference>
<feature type="domain" description="Reverse transcriptase" evidence="1">
    <location>
        <begin position="69"/>
        <end position="365"/>
    </location>
</feature>
<keyword evidence="3" id="KW-1185">Reference proteome</keyword>
<sequence>MQNPETILGILEKNTKRENYVFQNLYKILYNPDMYLNAYSKLYPNQGNMTQGTDGGTIDGLGLKIIYDLINDLKNESYKPSPSRRIYIPKANGKLRPLGIPSFRDKLLQEVVRTILDTVYEPHFTDTSHGFRPNRSCKTLLSSISKRCSGTKWWIEGDIKGFFDNIDHHVLISILRKTVKDEKFIRLMWKFLNAGYIEDWKYQGTYSGTPQGGIISPILSNIYLHELDKQMEKLKNKYTVGNSRKPSTRYRTIQTRVYMARKKLKENNYDNEEEKEALIKRIKDNTKILRGLPSKEPQDPNFKRFQYFRYADDFLISLIGSKKDAMNIKQEIYQFLKNELKLELSLEKTLVTNAEDRVRFLGYDIVVSNQQFVKKTSNGRVQRHLVGTVQLLLPHEKMRDFLLKTATMKIVNGYEWKAVPRRSLTNNDDLEIISTYNSEIRGLYNYYDIANNVHKLNHAFGIFKKSYLKTLGHKYRTRTTKFRKHNKKYKFLRDGAWGITYTNKKGEEVFRPFYNEGFKRKTKTTSHNDTLPSNKRNMFRTSLTDRIKANKCEWCETTEDEFEVHHVRKLKDLKGRKKWERKMIARQRKTMVLCKKCHKDLHLGKLD</sequence>
<evidence type="ECO:0000313" key="3">
    <source>
        <dbReference type="Proteomes" id="UP000634435"/>
    </source>
</evidence>
<dbReference type="CDD" id="cd01651">
    <property type="entry name" value="RT_G2_intron"/>
    <property type="match status" value="1"/>
</dbReference>
<name>A0ABQ2DJ55_9BACI</name>
<dbReference type="InterPro" id="IPR043502">
    <property type="entry name" value="DNA/RNA_pol_sf"/>
</dbReference>
<dbReference type="InterPro" id="IPR049030">
    <property type="entry name" value="AI2M-like_HNH"/>
</dbReference>
<dbReference type="Proteomes" id="UP000634435">
    <property type="component" value="Unassembled WGS sequence"/>
</dbReference>
<dbReference type="RefSeq" id="WP_188942946.1">
    <property type="nucleotide sequence ID" value="NZ_BMPN01000003.1"/>
</dbReference>
<proteinExistence type="predicted"/>